<proteinExistence type="predicted"/>
<dbReference type="EMBL" id="CM035409">
    <property type="protein sequence ID" value="KAH7440452.1"/>
    <property type="molecule type" value="Genomic_DNA"/>
</dbReference>
<dbReference type="Proteomes" id="UP000825935">
    <property type="component" value="Chromosome 4"/>
</dbReference>
<keyword evidence="4" id="KW-1185">Reference proteome</keyword>
<evidence type="ECO:0000313" key="3">
    <source>
        <dbReference type="EMBL" id="KAH7440452.1"/>
    </source>
</evidence>
<evidence type="ECO:0000313" key="2">
    <source>
        <dbReference type="EMBL" id="KAH7438276.1"/>
    </source>
</evidence>
<dbReference type="OrthoDB" id="1902388at2759"/>
<evidence type="ECO:0008006" key="5">
    <source>
        <dbReference type="Google" id="ProtNLM"/>
    </source>
</evidence>
<feature type="region of interest" description="Disordered" evidence="1">
    <location>
        <begin position="1"/>
        <end position="48"/>
    </location>
</feature>
<evidence type="ECO:0000256" key="1">
    <source>
        <dbReference type="SAM" id="MobiDB-lite"/>
    </source>
</evidence>
<dbReference type="InterPro" id="IPR012643">
    <property type="entry name" value="Wound_ind"/>
</dbReference>
<sequence length="48" mass="5551">MIYDVNSSHFRSFLSQKGGTAERSKKIEEQKPKDQKPKANENKPVMNE</sequence>
<feature type="compositionally biased region" description="Polar residues" evidence="1">
    <location>
        <begin position="1"/>
        <end position="18"/>
    </location>
</feature>
<dbReference type="Pfam" id="PF08186">
    <property type="entry name" value="Wound_ind"/>
    <property type="match status" value="1"/>
</dbReference>
<accession>A0A8T2UWJ7</accession>
<name>A0A8T2UWJ7_CERRI</name>
<evidence type="ECO:0000313" key="4">
    <source>
        <dbReference type="Proteomes" id="UP000825935"/>
    </source>
</evidence>
<feature type="compositionally biased region" description="Basic and acidic residues" evidence="1">
    <location>
        <begin position="20"/>
        <end position="41"/>
    </location>
</feature>
<dbReference type="EMBL" id="CM035409">
    <property type="protein sequence ID" value="KAH7438276.1"/>
    <property type="molecule type" value="Genomic_DNA"/>
</dbReference>
<protein>
    <recommendedName>
        <fullName evidence="5">Wound-induced basic protein</fullName>
    </recommendedName>
</protein>
<reference evidence="2" key="1">
    <citation type="submission" date="2021-08" db="EMBL/GenBank/DDBJ databases">
        <title>WGS assembly of Ceratopteris richardii.</title>
        <authorList>
            <person name="Marchant D.B."/>
            <person name="Chen G."/>
            <person name="Jenkins J."/>
            <person name="Shu S."/>
            <person name="Leebens-Mack J."/>
            <person name="Grimwood J."/>
            <person name="Schmutz J."/>
            <person name="Soltis P."/>
            <person name="Soltis D."/>
            <person name="Chen Z.-H."/>
        </authorList>
    </citation>
    <scope>NUCLEOTIDE SEQUENCE</scope>
    <source>
        <strain evidence="2">Whitten #5841</strain>
        <tissue evidence="2">Leaf</tissue>
    </source>
</reference>
<organism evidence="2 4">
    <name type="scientific">Ceratopteris richardii</name>
    <name type="common">Triangle waterfern</name>
    <dbReference type="NCBI Taxonomy" id="49495"/>
    <lineage>
        <taxon>Eukaryota</taxon>
        <taxon>Viridiplantae</taxon>
        <taxon>Streptophyta</taxon>
        <taxon>Embryophyta</taxon>
        <taxon>Tracheophyta</taxon>
        <taxon>Polypodiopsida</taxon>
        <taxon>Polypodiidae</taxon>
        <taxon>Polypodiales</taxon>
        <taxon>Pteridineae</taxon>
        <taxon>Pteridaceae</taxon>
        <taxon>Parkerioideae</taxon>
        <taxon>Ceratopteris</taxon>
    </lineage>
</organism>
<dbReference type="PANTHER" id="PTHR36752">
    <property type="entry name" value="OS12G0405700 PROTEIN"/>
    <property type="match status" value="1"/>
</dbReference>
<comment type="caution">
    <text evidence="2">The sequence shown here is derived from an EMBL/GenBank/DDBJ whole genome shotgun (WGS) entry which is preliminary data.</text>
</comment>
<gene>
    <name evidence="2" type="ORF">KP509_04G008600</name>
    <name evidence="3" type="ORF">KP509_04G107900</name>
</gene>
<dbReference type="PANTHER" id="PTHR36752:SF2">
    <property type="entry name" value="OS12G0405700 PROTEIN"/>
    <property type="match status" value="1"/>
</dbReference>
<dbReference type="AlphaFoldDB" id="A0A8T2UWJ7"/>